<reference evidence="12" key="1">
    <citation type="journal article" date="2023" name="Nat. Microbiol.">
        <title>Babesia duncani multi-omics identifies virulence factors and drug targets.</title>
        <authorList>
            <person name="Singh P."/>
            <person name="Lonardi S."/>
            <person name="Liang Q."/>
            <person name="Vydyam P."/>
            <person name="Khabirova E."/>
            <person name="Fang T."/>
            <person name="Gihaz S."/>
            <person name="Thekkiniath J."/>
            <person name="Munshi M."/>
            <person name="Abel S."/>
            <person name="Ciampossin L."/>
            <person name="Batugedara G."/>
            <person name="Gupta M."/>
            <person name="Lu X.M."/>
            <person name="Lenz T."/>
            <person name="Chakravarty S."/>
            <person name="Cornillot E."/>
            <person name="Hu Y."/>
            <person name="Ma W."/>
            <person name="Gonzalez L.M."/>
            <person name="Sanchez S."/>
            <person name="Estrada K."/>
            <person name="Sanchez-Flores A."/>
            <person name="Montero E."/>
            <person name="Harb O.S."/>
            <person name="Le Roch K.G."/>
            <person name="Mamoun C.B."/>
        </authorList>
    </citation>
    <scope>NUCLEOTIDE SEQUENCE</scope>
    <source>
        <strain evidence="12">WA1</strain>
    </source>
</reference>
<dbReference type="InterPro" id="IPR029028">
    <property type="entry name" value="Alpha/beta_knot_MTases"/>
</dbReference>
<sequence>MNLLVLNENDLLPHGLALVTQKRILDHVYHVLHATVGQQLKVGILNSIKTTATILHQCQRGLVLYINPLDPPESQELQCPQEYMQIPELHQIPKVQIADSDARHEEKTSIDLVLGIPRPKSLDKALQYAASMGVGNIFLLCSSRVQQCYLKSHQLSQEAIQKSLLLGLEQGAHTRLPEVHIFESMGRFCRYMQDKDYVRLIAHPTIATSLGGLKLQNQPPRAVLVAIGPEGGWLNYEIENFAKMGFS</sequence>
<dbReference type="Proteomes" id="UP001214638">
    <property type="component" value="Unassembled WGS sequence"/>
</dbReference>
<keyword evidence="4" id="KW-0963">Cytoplasm</keyword>
<dbReference type="GO" id="GO:0005737">
    <property type="term" value="C:cytoplasm"/>
    <property type="evidence" value="ECO:0007669"/>
    <property type="project" value="UniProtKB-SubCell"/>
</dbReference>
<comment type="caution">
    <text evidence="12">The sequence shown here is derived from an EMBL/GenBank/DDBJ whole genome shotgun (WGS) entry which is preliminary data.</text>
</comment>
<comment type="catalytic activity">
    <reaction evidence="10">
        <text>uridine(1498) in 16S rRNA + S-adenosyl-L-methionine = N(3)-methyluridine(1498) in 16S rRNA + S-adenosyl-L-homocysteine + H(+)</text>
        <dbReference type="Rhea" id="RHEA:42920"/>
        <dbReference type="Rhea" id="RHEA-COMP:10283"/>
        <dbReference type="Rhea" id="RHEA-COMP:10284"/>
        <dbReference type="ChEBI" id="CHEBI:15378"/>
        <dbReference type="ChEBI" id="CHEBI:57856"/>
        <dbReference type="ChEBI" id="CHEBI:59789"/>
        <dbReference type="ChEBI" id="CHEBI:65315"/>
        <dbReference type="ChEBI" id="CHEBI:74502"/>
        <dbReference type="EC" id="2.1.1.193"/>
    </reaction>
</comment>
<comment type="function">
    <text evidence="9">Specifically methylates the N3 position of the uracil ring of uridine 1498 (m3U1498) in 16S rRNA. Acts on the fully assembled 30S ribosomal subunit.</text>
</comment>
<dbReference type="PIRSF" id="PIRSF015601">
    <property type="entry name" value="MTase_slr0722"/>
    <property type="match status" value="1"/>
</dbReference>
<dbReference type="PANTHER" id="PTHR30027:SF3">
    <property type="entry name" value="16S RRNA (URACIL(1498)-N(3))-METHYLTRANSFERASE"/>
    <property type="match status" value="1"/>
</dbReference>
<organism evidence="12 13">
    <name type="scientific">Babesia duncani</name>
    <dbReference type="NCBI Taxonomy" id="323732"/>
    <lineage>
        <taxon>Eukaryota</taxon>
        <taxon>Sar</taxon>
        <taxon>Alveolata</taxon>
        <taxon>Apicomplexa</taxon>
        <taxon>Aconoidasida</taxon>
        <taxon>Piroplasmida</taxon>
        <taxon>Babesiidae</taxon>
        <taxon>Babesia</taxon>
    </lineage>
</organism>
<proteinExistence type="inferred from homology"/>
<comment type="subcellular location">
    <subcellularLocation>
        <location evidence="1">Cytoplasm</location>
    </subcellularLocation>
</comment>
<dbReference type="AlphaFoldDB" id="A0AAD9PKD2"/>
<dbReference type="Pfam" id="PF04452">
    <property type="entry name" value="Methyltrans_RNA"/>
    <property type="match status" value="1"/>
</dbReference>
<evidence type="ECO:0000256" key="10">
    <source>
        <dbReference type="ARBA" id="ARBA00047944"/>
    </source>
</evidence>
<evidence type="ECO:0000256" key="7">
    <source>
        <dbReference type="ARBA" id="ARBA00022679"/>
    </source>
</evidence>
<dbReference type="CDD" id="cd18084">
    <property type="entry name" value="RsmE-like"/>
    <property type="match status" value="1"/>
</dbReference>
<accession>A0AAD9PKD2</accession>
<dbReference type="InterPro" id="IPR006700">
    <property type="entry name" value="RsmE"/>
</dbReference>
<evidence type="ECO:0000259" key="11">
    <source>
        <dbReference type="Pfam" id="PF04452"/>
    </source>
</evidence>
<keyword evidence="5" id="KW-0698">rRNA processing</keyword>
<name>A0AAD9PKD2_9APIC</name>
<dbReference type="EMBL" id="JALLKP010000002">
    <property type="protein sequence ID" value="KAK2196305.1"/>
    <property type="molecule type" value="Genomic_DNA"/>
</dbReference>
<dbReference type="SUPFAM" id="SSF75217">
    <property type="entry name" value="alpha/beta knot"/>
    <property type="match status" value="1"/>
</dbReference>
<evidence type="ECO:0000256" key="6">
    <source>
        <dbReference type="ARBA" id="ARBA00022603"/>
    </source>
</evidence>
<keyword evidence="7" id="KW-0808">Transferase</keyword>
<dbReference type="InterPro" id="IPR029026">
    <property type="entry name" value="tRNA_m1G_MTases_N"/>
</dbReference>
<dbReference type="GeneID" id="94335845"/>
<keyword evidence="13" id="KW-1185">Reference proteome</keyword>
<dbReference type="KEGG" id="bdw:94335845"/>
<evidence type="ECO:0000256" key="9">
    <source>
        <dbReference type="ARBA" id="ARBA00025699"/>
    </source>
</evidence>
<keyword evidence="6 12" id="KW-0489">Methyltransferase</keyword>
<evidence type="ECO:0000256" key="1">
    <source>
        <dbReference type="ARBA" id="ARBA00004496"/>
    </source>
</evidence>
<feature type="domain" description="Ribosomal RNA small subunit methyltransferase E methyltransferase" evidence="11">
    <location>
        <begin position="105"/>
        <end position="246"/>
    </location>
</feature>
<evidence type="ECO:0000256" key="3">
    <source>
        <dbReference type="ARBA" id="ARBA00012328"/>
    </source>
</evidence>
<dbReference type="InterPro" id="IPR046886">
    <property type="entry name" value="RsmE_MTase_dom"/>
</dbReference>
<evidence type="ECO:0000256" key="2">
    <source>
        <dbReference type="ARBA" id="ARBA00005528"/>
    </source>
</evidence>
<evidence type="ECO:0000313" key="13">
    <source>
        <dbReference type="Proteomes" id="UP001214638"/>
    </source>
</evidence>
<gene>
    <name evidence="12" type="ORF">BdWA1_001547</name>
</gene>
<dbReference type="EC" id="2.1.1.193" evidence="3"/>
<evidence type="ECO:0000256" key="5">
    <source>
        <dbReference type="ARBA" id="ARBA00022552"/>
    </source>
</evidence>
<evidence type="ECO:0000313" key="12">
    <source>
        <dbReference type="EMBL" id="KAK2196305.1"/>
    </source>
</evidence>
<evidence type="ECO:0000256" key="8">
    <source>
        <dbReference type="ARBA" id="ARBA00022691"/>
    </source>
</evidence>
<dbReference type="NCBIfam" id="TIGR00046">
    <property type="entry name" value="RsmE family RNA methyltransferase"/>
    <property type="match status" value="1"/>
</dbReference>
<dbReference type="Gene3D" id="3.40.1280.10">
    <property type="match status" value="1"/>
</dbReference>
<comment type="similarity">
    <text evidence="2">Belongs to the RNA methyltransferase RsmE family.</text>
</comment>
<dbReference type="RefSeq" id="XP_067803147.1">
    <property type="nucleotide sequence ID" value="XM_067946583.1"/>
</dbReference>
<dbReference type="GO" id="GO:0070475">
    <property type="term" value="P:rRNA base methylation"/>
    <property type="evidence" value="ECO:0007669"/>
    <property type="project" value="TreeGrafter"/>
</dbReference>
<dbReference type="GO" id="GO:0070042">
    <property type="term" value="F:rRNA (uridine-N3-)-methyltransferase activity"/>
    <property type="evidence" value="ECO:0007669"/>
    <property type="project" value="TreeGrafter"/>
</dbReference>
<dbReference type="PANTHER" id="PTHR30027">
    <property type="entry name" value="RIBOSOMAL RNA SMALL SUBUNIT METHYLTRANSFERASE E"/>
    <property type="match status" value="1"/>
</dbReference>
<protein>
    <recommendedName>
        <fullName evidence="3">16S rRNA (uracil(1498)-N(3))-methyltransferase</fullName>
        <ecNumber evidence="3">2.1.1.193</ecNumber>
    </recommendedName>
</protein>
<evidence type="ECO:0000256" key="4">
    <source>
        <dbReference type="ARBA" id="ARBA00022490"/>
    </source>
</evidence>
<keyword evidence="8" id="KW-0949">S-adenosyl-L-methionine</keyword>